<dbReference type="PROSITE" id="PS00761">
    <property type="entry name" value="SPASE_I_3"/>
    <property type="match status" value="1"/>
</dbReference>
<accession>A0A1J1DXC8</accession>
<evidence type="ECO:0000256" key="2">
    <source>
        <dbReference type="ARBA" id="ARBA00009370"/>
    </source>
</evidence>
<dbReference type="Proteomes" id="UP000242645">
    <property type="component" value="Chromosome"/>
</dbReference>
<dbReference type="SUPFAM" id="SSF51306">
    <property type="entry name" value="LexA/Signal peptidase"/>
    <property type="match status" value="1"/>
</dbReference>
<dbReference type="InterPro" id="IPR000223">
    <property type="entry name" value="Pept_S26A_signal_pept_1"/>
</dbReference>
<dbReference type="InterPro" id="IPR019533">
    <property type="entry name" value="Peptidase_S26"/>
</dbReference>
<dbReference type="CDD" id="cd06530">
    <property type="entry name" value="S26_SPase_I"/>
    <property type="match status" value="1"/>
</dbReference>
<dbReference type="InterPro" id="IPR019757">
    <property type="entry name" value="Pept_S26A_signal_pept_1_Lys-AS"/>
</dbReference>
<dbReference type="EMBL" id="AP017368">
    <property type="protein sequence ID" value="BAV91750.1"/>
    <property type="molecule type" value="Genomic_DNA"/>
</dbReference>
<dbReference type="Pfam" id="PF10502">
    <property type="entry name" value="Peptidase_S26"/>
    <property type="match status" value="1"/>
</dbReference>
<feature type="active site" evidence="6">
    <location>
        <position position="45"/>
    </location>
</feature>
<name>A0A1J1DXC8_9BACT</name>
<evidence type="ECO:0000313" key="10">
    <source>
        <dbReference type="Proteomes" id="UP000242645"/>
    </source>
</evidence>
<dbReference type="GO" id="GO:0004252">
    <property type="term" value="F:serine-type endopeptidase activity"/>
    <property type="evidence" value="ECO:0007669"/>
    <property type="project" value="InterPro"/>
</dbReference>
<dbReference type="GO" id="GO:0009003">
    <property type="term" value="F:signal peptidase activity"/>
    <property type="evidence" value="ECO:0007669"/>
    <property type="project" value="UniProtKB-EC"/>
</dbReference>
<evidence type="ECO:0000256" key="3">
    <source>
        <dbReference type="ARBA" id="ARBA00013208"/>
    </source>
</evidence>
<keyword evidence="5 7" id="KW-0378">Hydrolase</keyword>
<dbReference type="NCBIfam" id="TIGR02227">
    <property type="entry name" value="sigpep_I_bact"/>
    <property type="match status" value="1"/>
</dbReference>
<dbReference type="PRINTS" id="PR00727">
    <property type="entry name" value="LEADERPTASE"/>
</dbReference>
<dbReference type="EC" id="3.4.21.89" evidence="3 7"/>
<dbReference type="AlphaFoldDB" id="A0A1J1DXC8"/>
<protein>
    <recommendedName>
        <fullName evidence="4 7">Signal peptidase I</fullName>
        <ecNumber evidence="3 7">3.4.21.89</ecNumber>
    </recommendedName>
</protein>
<comment type="catalytic activity">
    <reaction evidence="1 7">
        <text>Cleavage of hydrophobic, N-terminal signal or leader sequences from secreted and periplasmic proteins.</text>
        <dbReference type="EC" id="3.4.21.89"/>
    </reaction>
</comment>
<organism evidence="9 10">
    <name type="scientific">Candidatus Desulfovibrio trichonymphae</name>
    <dbReference type="NCBI Taxonomy" id="1725232"/>
    <lineage>
        <taxon>Bacteria</taxon>
        <taxon>Pseudomonadati</taxon>
        <taxon>Thermodesulfobacteriota</taxon>
        <taxon>Desulfovibrionia</taxon>
        <taxon>Desulfovibrionales</taxon>
        <taxon>Desulfovibrionaceae</taxon>
        <taxon>Desulfovibrio</taxon>
    </lineage>
</organism>
<dbReference type="PANTHER" id="PTHR43390">
    <property type="entry name" value="SIGNAL PEPTIDASE I"/>
    <property type="match status" value="1"/>
</dbReference>
<keyword evidence="10" id="KW-1185">Reference proteome</keyword>
<dbReference type="PROSITE" id="PS00760">
    <property type="entry name" value="SPASE_I_2"/>
    <property type="match status" value="1"/>
</dbReference>
<dbReference type="InterPro" id="IPR036286">
    <property type="entry name" value="LexA/Signal_pep-like_sf"/>
</dbReference>
<comment type="subcellular location">
    <subcellularLocation>
        <location evidence="7">Membrane</location>
        <topology evidence="7">Single-pass type II membrane protein</topology>
    </subcellularLocation>
</comment>
<dbReference type="OrthoDB" id="9815782at2"/>
<dbReference type="PANTHER" id="PTHR43390:SF1">
    <property type="entry name" value="CHLOROPLAST PROCESSING PEPTIDASE"/>
    <property type="match status" value="1"/>
</dbReference>
<feature type="active site" evidence="6">
    <location>
        <position position="100"/>
    </location>
</feature>
<comment type="similarity">
    <text evidence="2 7">Belongs to the peptidase S26 family.</text>
</comment>
<dbReference type="KEGG" id="dtr:RSDT_0238"/>
<feature type="domain" description="Peptidase S26" evidence="8">
    <location>
        <begin position="14"/>
        <end position="187"/>
    </location>
</feature>
<evidence type="ECO:0000256" key="7">
    <source>
        <dbReference type="RuleBase" id="RU362042"/>
    </source>
</evidence>
<dbReference type="InterPro" id="IPR019758">
    <property type="entry name" value="Pept_S26A_signal_pept_1_CS"/>
</dbReference>
<evidence type="ECO:0000256" key="5">
    <source>
        <dbReference type="ARBA" id="ARBA00022801"/>
    </source>
</evidence>
<sequence length="205" mass="23813">MPFNLSQKKSKPLWREYGEALLVALILAMVIRTFVVQAFKIPSESMMETLLVGDHLLAGKFTYGIKFPFTNSYIYNGKDPARGDIIIFKYPNDPSVDYIKRIIGLPGDVIAVRNKQLYRDEQAVKESYVRFTSPNRIEPRRDNFGPVTVPPGKYFVMGDNRDNSLDSRFWGFVDRSAIRAKAWRIYWSWESFSNIRFSRLGKHIE</sequence>
<evidence type="ECO:0000256" key="4">
    <source>
        <dbReference type="ARBA" id="ARBA00019232"/>
    </source>
</evidence>
<evidence type="ECO:0000256" key="1">
    <source>
        <dbReference type="ARBA" id="ARBA00000677"/>
    </source>
</evidence>
<reference evidence="9 10" key="1">
    <citation type="journal article" date="2017" name="ISME J.">
        <title>Genome of 'Ca. Desulfovibrio trichonymphae', an H2-oxidizing bacterium in a tripartite symbiotic system within a protist cell in the termite gut.</title>
        <authorList>
            <person name="Kuwahara H."/>
            <person name="Yuki M."/>
            <person name="Izawa K."/>
            <person name="Ohkuma M."/>
            <person name="Hongoh Y."/>
        </authorList>
    </citation>
    <scope>NUCLEOTIDE SEQUENCE [LARGE SCALE GENOMIC DNA]</scope>
    <source>
        <strain evidence="9 10">Rs-N31</strain>
    </source>
</reference>
<dbReference type="GO" id="GO:0006465">
    <property type="term" value="P:signal peptide processing"/>
    <property type="evidence" value="ECO:0007669"/>
    <property type="project" value="InterPro"/>
</dbReference>
<proteinExistence type="inferred from homology"/>
<dbReference type="GO" id="GO:0016020">
    <property type="term" value="C:membrane"/>
    <property type="evidence" value="ECO:0007669"/>
    <property type="project" value="UniProtKB-SubCell"/>
</dbReference>
<evidence type="ECO:0000256" key="6">
    <source>
        <dbReference type="PIRSR" id="PIRSR600223-1"/>
    </source>
</evidence>
<keyword evidence="7" id="KW-0645">Protease</keyword>
<gene>
    <name evidence="9" type="primary">lspB</name>
    <name evidence="9" type="ORF">RSDT_0238</name>
</gene>
<dbReference type="Gene3D" id="2.10.109.10">
    <property type="entry name" value="Umud Fragment, subunit A"/>
    <property type="match status" value="1"/>
</dbReference>
<evidence type="ECO:0000259" key="8">
    <source>
        <dbReference type="Pfam" id="PF10502"/>
    </source>
</evidence>
<evidence type="ECO:0000313" key="9">
    <source>
        <dbReference type="EMBL" id="BAV91750.1"/>
    </source>
</evidence>
<dbReference type="RefSeq" id="WP_096399284.1">
    <property type="nucleotide sequence ID" value="NZ_AP017368.1"/>
</dbReference>